<dbReference type="EMBL" id="JBHSZV010000030">
    <property type="protein sequence ID" value="MFC7062576.1"/>
    <property type="molecule type" value="Genomic_DNA"/>
</dbReference>
<protein>
    <submittedName>
        <fullName evidence="1">Phosphotransferase</fullName>
    </submittedName>
</protein>
<dbReference type="InterPro" id="IPR011009">
    <property type="entry name" value="Kinase-like_dom_sf"/>
</dbReference>
<comment type="caution">
    <text evidence="1">The sequence shown here is derived from an EMBL/GenBank/DDBJ whole genome shotgun (WGS) entry which is preliminary data.</text>
</comment>
<proteinExistence type="predicted"/>
<dbReference type="Gene3D" id="3.90.1200.10">
    <property type="match status" value="1"/>
</dbReference>
<reference evidence="2" key="1">
    <citation type="journal article" date="2019" name="Int. J. Syst. Evol. Microbiol.">
        <title>The Global Catalogue of Microorganisms (GCM) 10K type strain sequencing project: providing services to taxonomists for standard genome sequencing and annotation.</title>
        <authorList>
            <consortium name="The Broad Institute Genomics Platform"/>
            <consortium name="The Broad Institute Genome Sequencing Center for Infectious Disease"/>
            <person name="Wu L."/>
            <person name="Ma J."/>
        </authorList>
    </citation>
    <scope>NUCLEOTIDE SEQUENCE [LARGE SCALE GENOMIC DNA]</scope>
    <source>
        <strain evidence="2">CGMCC 4.1621</strain>
    </source>
</reference>
<name>A0ABW2ENX0_9BACI</name>
<dbReference type="RefSeq" id="WP_204711167.1">
    <property type="nucleotide sequence ID" value="NZ_JBHSZV010000030.1"/>
</dbReference>
<organism evidence="1 2">
    <name type="scientific">Halobacillus seohaensis</name>
    <dbReference type="NCBI Taxonomy" id="447421"/>
    <lineage>
        <taxon>Bacteria</taxon>
        <taxon>Bacillati</taxon>
        <taxon>Bacillota</taxon>
        <taxon>Bacilli</taxon>
        <taxon>Bacillales</taxon>
        <taxon>Bacillaceae</taxon>
        <taxon>Halobacillus</taxon>
    </lineage>
</organism>
<dbReference type="SUPFAM" id="SSF56112">
    <property type="entry name" value="Protein kinase-like (PK-like)"/>
    <property type="match status" value="1"/>
</dbReference>
<evidence type="ECO:0000313" key="1">
    <source>
        <dbReference type="EMBL" id="MFC7062576.1"/>
    </source>
</evidence>
<evidence type="ECO:0000313" key="2">
    <source>
        <dbReference type="Proteomes" id="UP001596410"/>
    </source>
</evidence>
<accession>A0ABW2ENX0</accession>
<gene>
    <name evidence="1" type="ORF">ACFQIC_11990</name>
</gene>
<dbReference type="Proteomes" id="UP001596410">
    <property type="component" value="Unassembled WGS sequence"/>
</dbReference>
<sequence>MAELIWLNDRVKLEDVREWIQSSVVNVKDVAGPKEIFRANDWGITARFRLFYEQGKEDIVCKIGFLPIFKSSPVIYKLLSESCPDNVPELLDWKYDKEQTWMLFTMFKGELVRDTKTMDSIVNTAKALAEIQVSVSEEIKTKEFDIPTIGIEKIPDLYRSILNDIKDKYIAVWKRESVSLSEQFNLPLEEVKELTDLPLIESYLPLIEEWSEGLSYREYPNSIYHIDLHTNNAISQFDGNILIFDWEEATISHPFFSLEKLLGDARQFDEVGSTRIKSTTGLSYTPSELVIREAYLKEIPWYTFDERQRDFDIARCLAPIQYIYLSTYFLNQSGWVKEAPSLIAFDMLKTLKRWKEMPI</sequence>
<keyword evidence="2" id="KW-1185">Reference proteome</keyword>